<comment type="caution">
    <text evidence="2">The sequence shown here is derived from an EMBL/GenBank/DDBJ whole genome shotgun (WGS) entry which is preliminary data.</text>
</comment>
<name>A0A8H3W9J8_9PEZI</name>
<evidence type="ECO:0000313" key="3">
    <source>
        <dbReference type="Proteomes" id="UP000434172"/>
    </source>
</evidence>
<proteinExistence type="predicted"/>
<evidence type="ECO:0000256" key="1">
    <source>
        <dbReference type="SAM" id="MobiDB-lite"/>
    </source>
</evidence>
<reference evidence="2 3" key="1">
    <citation type="submission" date="2019-12" db="EMBL/GenBank/DDBJ databases">
        <title>A genome sequence resource for the geographically widespread anthracnose pathogen Colletotrichum asianum.</title>
        <authorList>
            <person name="Meng Y."/>
        </authorList>
    </citation>
    <scope>NUCLEOTIDE SEQUENCE [LARGE SCALE GENOMIC DNA]</scope>
    <source>
        <strain evidence="2 3">ICMP 18580</strain>
    </source>
</reference>
<gene>
    <name evidence="2" type="ORF">GQ607_012054</name>
</gene>
<accession>A0A8H3W9J8</accession>
<feature type="compositionally biased region" description="Polar residues" evidence="1">
    <location>
        <begin position="15"/>
        <end position="25"/>
    </location>
</feature>
<organism evidence="2 3">
    <name type="scientific">Colletotrichum asianum</name>
    <dbReference type="NCBI Taxonomy" id="702518"/>
    <lineage>
        <taxon>Eukaryota</taxon>
        <taxon>Fungi</taxon>
        <taxon>Dikarya</taxon>
        <taxon>Ascomycota</taxon>
        <taxon>Pezizomycotina</taxon>
        <taxon>Sordariomycetes</taxon>
        <taxon>Hypocreomycetidae</taxon>
        <taxon>Glomerellales</taxon>
        <taxon>Glomerellaceae</taxon>
        <taxon>Colletotrichum</taxon>
        <taxon>Colletotrichum gloeosporioides species complex</taxon>
    </lineage>
</organism>
<protein>
    <submittedName>
        <fullName evidence="2">Uncharacterized protein</fullName>
    </submittedName>
</protein>
<feature type="region of interest" description="Disordered" evidence="1">
    <location>
        <begin position="1"/>
        <end position="25"/>
    </location>
</feature>
<dbReference type="Proteomes" id="UP000434172">
    <property type="component" value="Unassembled WGS sequence"/>
</dbReference>
<dbReference type="AlphaFoldDB" id="A0A8H3W9J8"/>
<dbReference type="EMBL" id="WOWK01000080">
    <property type="protein sequence ID" value="KAF0320657.1"/>
    <property type="molecule type" value="Genomic_DNA"/>
</dbReference>
<evidence type="ECO:0000313" key="2">
    <source>
        <dbReference type="EMBL" id="KAF0320657.1"/>
    </source>
</evidence>
<keyword evidence="3" id="KW-1185">Reference proteome</keyword>
<sequence length="105" mass="11151">MASRSMTFRLPRSGSVGSRASAPSTKLRISTITAHLPSCLTPSLALCLLKVTPALVHLSLSPDDLVGHGRLRALPFAPCPHPLIVGRLPRPQSPHANHECGGIDY</sequence>